<dbReference type="AlphaFoldDB" id="A0A5N5DBU1"/>
<dbReference type="PANTHER" id="PTHR10285">
    <property type="entry name" value="URIDINE KINASE"/>
    <property type="match status" value="1"/>
</dbReference>
<dbReference type="EMBL" id="VCHE01000034">
    <property type="protein sequence ID" value="KAB2575268.1"/>
    <property type="molecule type" value="Genomic_DNA"/>
</dbReference>
<dbReference type="Gene3D" id="3.40.50.300">
    <property type="entry name" value="P-loop containing nucleotide triphosphate hydrolases"/>
    <property type="match status" value="1"/>
</dbReference>
<dbReference type="SUPFAM" id="SSF52540">
    <property type="entry name" value="P-loop containing nucleoside triphosphate hydrolases"/>
    <property type="match status" value="1"/>
</dbReference>
<dbReference type="OrthoDB" id="10041966at2759"/>
<dbReference type="Proteomes" id="UP000325902">
    <property type="component" value="Unassembled WGS sequence"/>
</dbReference>
<evidence type="ECO:0000313" key="2">
    <source>
        <dbReference type="EMBL" id="KAB2575268.1"/>
    </source>
</evidence>
<name>A0A5N5DBU1_9PEZI</name>
<sequence length="306" mass="33641">MVSHNHPTARSSPPTHLSAAQMADIAQTDAPGPGTFDLTAGNSSSAAAKPTSPPPAVLLGLSGPSSSGKTTLARLLRDILPNAYILHLDDFYKHDSQIPVNDKGIQDWDCLGAIDVPALRAALAHMRAHGEPPPDFVSKEDKNAVGECGIAAEAIERCRARVRRFFEQAGVAERLGGRRIAMVDGFLLFSEEMAELGIRDQFDVKLFLRTNYQTAKRRREARSGYVTLEGFWEDPPGYVDDIVWPNYVKDHKFLFKEGDINGEVDEEVCKRIGIKAMPKDAAEDMGKVLDWATKVIVDELDKITRS</sequence>
<dbReference type="GO" id="GO:0016301">
    <property type="term" value="F:kinase activity"/>
    <property type="evidence" value="ECO:0007669"/>
    <property type="project" value="UniProtKB-KW"/>
</dbReference>
<proteinExistence type="predicted"/>
<dbReference type="InterPro" id="IPR027417">
    <property type="entry name" value="P-loop_NTPase"/>
</dbReference>
<keyword evidence="2" id="KW-0808">Transferase</keyword>
<organism evidence="2 3">
    <name type="scientific">Lasiodiplodia theobromae</name>
    <dbReference type="NCBI Taxonomy" id="45133"/>
    <lineage>
        <taxon>Eukaryota</taxon>
        <taxon>Fungi</taxon>
        <taxon>Dikarya</taxon>
        <taxon>Ascomycota</taxon>
        <taxon>Pezizomycotina</taxon>
        <taxon>Dothideomycetes</taxon>
        <taxon>Dothideomycetes incertae sedis</taxon>
        <taxon>Botryosphaeriales</taxon>
        <taxon>Botryosphaeriaceae</taxon>
        <taxon>Lasiodiplodia</taxon>
    </lineage>
</organism>
<evidence type="ECO:0000313" key="3">
    <source>
        <dbReference type="Proteomes" id="UP000325902"/>
    </source>
</evidence>
<feature type="region of interest" description="Disordered" evidence="1">
    <location>
        <begin position="27"/>
        <end position="65"/>
    </location>
</feature>
<reference evidence="2 3" key="1">
    <citation type="journal article" date="2019" name="Sci. Rep.">
        <title>A multi-omics analysis of the grapevine pathogen Lasiodiplodia theobromae reveals that temperature affects the expression of virulence- and pathogenicity-related genes.</title>
        <authorList>
            <person name="Felix C."/>
            <person name="Meneses R."/>
            <person name="Goncalves M.F.M."/>
            <person name="Tilleman L."/>
            <person name="Duarte A.S."/>
            <person name="Jorrin-Novo J.V."/>
            <person name="Van de Peer Y."/>
            <person name="Deforce D."/>
            <person name="Van Nieuwerburgh F."/>
            <person name="Esteves A.C."/>
            <person name="Alves A."/>
        </authorList>
    </citation>
    <scope>NUCLEOTIDE SEQUENCE [LARGE SCALE GENOMIC DNA]</scope>
    <source>
        <strain evidence="2 3">LA-SOL3</strain>
    </source>
</reference>
<protein>
    <submittedName>
        <fullName evidence="2">Nicotinamide riboside kinase</fullName>
    </submittedName>
</protein>
<accession>A0A5N5DBU1</accession>
<keyword evidence="3" id="KW-1185">Reference proteome</keyword>
<keyword evidence="2" id="KW-0418">Kinase</keyword>
<gene>
    <name evidence="2" type="primary">nrk1</name>
    <name evidence="2" type="ORF">DBV05_g6084</name>
</gene>
<comment type="caution">
    <text evidence="2">The sequence shown here is derived from an EMBL/GenBank/DDBJ whole genome shotgun (WGS) entry which is preliminary data.</text>
</comment>
<evidence type="ECO:0000256" key="1">
    <source>
        <dbReference type="SAM" id="MobiDB-lite"/>
    </source>
</evidence>
<dbReference type="CDD" id="cd02024">
    <property type="entry name" value="NRK1"/>
    <property type="match status" value="1"/>
</dbReference>